<evidence type="ECO:0000256" key="2">
    <source>
        <dbReference type="ARBA" id="ARBA00010333"/>
    </source>
</evidence>
<dbReference type="PROSITE" id="PS51257">
    <property type="entry name" value="PROKAR_LIPOPROTEIN"/>
    <property type="match status" value="1"/>
</dbReference>
<feature type="domain" description="Ionotropic glutamate receptor C-terminal" evidence="8">
    <location>
        <begin position="60"/>
        <end position="276"/>
    </location>
</feature>
<reference evidence="9 10" key="2">
    <citation type="journal article" date="2012" name="Stand. Genomic Sci.">
        <title>Complete genome sequence of the orange-red pigmented, radioresistant Deinococcus proteolyticus type strain (MRP(T)).</title>
        <authorList>
            <person name="Copeland A."/>
            <person name="Zeytun A."/>
            <person name="Yassawong M."/>
            <person name="Nolan M."/>
            <person name="Lucas S."/>
            <person name="Hammon N."/>
            <person name="Deshpande S."/>
            <person name="Cheng J.F."/>
            <person name="Han C."/>
            <person name="Tapia R."/>
            <person name="Goodwin L.A."/>
            <person name="Pitluck S."/>
            <person name="Mavromatis K."/>
            <person name="Liolios K."/>
            <person name="Pagani I."/>
            <person name="Ivanova N."/>
            <person name="Mikhailova N."/>
            <person name="Pati A."/>
            <person name="Chen A."/>
            <person name="Palaniappan K."/>
            <person name="Land M."/>
            <person name="Hauser L."/>
            <person name="Jeffries C.D."/>
            <person name="Brambilla E.M."/>
            <person name="Rohde M."/>
            <person name="Sikorski J."/>
            <person name="Pukall R."/>
            <person name="Goker M."/>
            <person name="Detter J.C."/>
            <person name="Woyke T."/>
            <person name="Bristow J."/>
            <person name="Eisen J.A."/>
            <person name="Markowitz V."/>
            <person name="Hugenholtz P."/>
            <person name="Kyrpides N.C."/>
            <person name="Klenk H.P."/>
            <person name="Lapidus A."/>
        </authorList>
    </citation>
    <scope>NUCLEOTIDE SEQUENCE [LARGE SCALE GENOMIC DNA]</scope>
    <source>
        <strain evidence="10">ATCC 35074 / DSM 20540 / JCM 6276 / NBRC 101906 / NCIMB 13154 / VKM Ac-1939 / CCM 2703 / MRP</strain>
    </source>
</reference>
<evidence type="ECO:0000313" key="10">
    <source>
        <dbReference type="Proteomes" id="UP000007718"/>
    </source>
</evidence>
<evidence type="ECO:0000256" key="6">
    <source>
        <dbReference type="SAM" id="SignalP"/>
    </source>
</evidence>
<dbReference type="CDD" id="cd13624">
    <property type="entry name" value="PBP2_Arg_Lys_His"/>
    <property type="match status" value="1"/>
</dbReference>
<dbReference type="HOGENOM" id="CLU_019602_18_0_0"/>
<dbReference type="GO" id="GO:0015276">
    <property type="term" value="F:ligand-gated monoatomic ion channel activity"/>
    <property type="evidence" value="ECO:0007669"/>
    <property type="project" value="InterPro"/>
</dbReference>
<dbReference type="PANTHER" id="PTHR35936">
    <property type="entry name" value="MEMBRANE-BOUND LYTIC MUREIN TRANSGLYCOSYLASE F"/>
    <property type="match status" value="1"/>
</dbReference>
<feature type="chain" id="PRO_5003259612" evidence="6">
    <location>
        <begin position="20"/>
        <end position="279"/>
    </location>
</feature>
<dbReference type="GO" id="GO:0016020">
    <property type="term" value="C:membrane"/>
    <property type="evidence" value="ECO:0007669"/>
    <property type="project" value="InterPro"/>
</dbReference>
<name>F0RMR5_DEIPM</name>
<evidence type="ECO:0000256" key="1">
    <source>
        <dbReference type="ARBA" id="ARBA00004196"/>
    </source>
</evidence>
<accession>F0RMR5</accession>
<dbReference type="InterPro" id="IPR001320">
    <property type="entry name" value="Iontro_rcpt_C"/>
</dbReference>
<dbReference type="RefSeq" id="WP_013615741.1">
    <property type="nucleotide sequence ID" value="NC_015161.1"/>
</dbReference>
<dbReference type="PROSITE" id="PS01039">
    <property type="entry name" value="SBP_BACTERIAL_3"/>
    <property type="match status" value="1"/>
</dbReference>
<dbReference type="Pfam" id="PF00497">
    <property type="entry name" value="SBP_bac_3"/>
    <property type="match status" value="1"/>
</dbReference>
<dbReference type="SUPFAM" id="SSF53850">
    <property type="entry name" value="Periplasmic binding protein-like II"/>
    <property type="match status" value="1"/>
</dbReference>
<organism evidence="9 10">
    <name type="scientific">Deinococcus proteolyticus (strain ATCC 35074 / DSM 20540 / JCM 6276 / NBRC 101906 / NCIMB 13154 / VKM Ac-1939 / CCM 2703 / MRP)</name>
    <dbReference type="NCBI Taxonomy" id="693977"/>
    <lineage>
        <taxon>Bacteria</taxon>
        <taxon>Thermotogati</taxon>
        <taxon>Deinococcota</taxon>
        <taxon>Deinococci</taxon>
        <taxon>Deinococcales</taxon>
        <taxon>Deinococcaceae</taxon>
        <taxon>Deinococcus</taxon>
    </lineage>
</organism>
<dbReference type="InterPro" id="IPR018313">
    <property type="entry name" value="SBP_3_CS"/>
</dbReference>
<evidence type="ECO:0000259" key="8">
    <source>
        <dbReference type="SMART" id="SM00079"/>
    </source>
</evidence>
<keyword evidence="10" id="KW-1185">Reference proteome</keyword>
<feature type="signal peptide" evidence="6">
    <location>
        <begin position="1"/>
        <end position="19"/>
    </location>
</feature>
<dbReference type="PANTHER" id="PTHR35936:SF17">
    <property type="entry name" value="ARGININE-BINDING EXTRACELLULAR PROTEIN ARTP"/>
    <property type="match status" value="1"/>
</dbReference>
<evidence type="ECO:0000256" key="4">
    <source>
        <dbReference type="RuleBase" id="RU003744"/>
    </source>
</evidence>
<comment type="subcellular location">
    <subcellularLocation>
        <location evidence="1">Cell envelope</location>
    </subcellularLocation>
</comment>
<dbReference type="AlphaFoldDB" id="F0RMR5"/>
<dbReference type="Proteomes" id="UP000007718">
    <property type="component" value="Chromosome"/>
</dbReference>
<evidence type="ECO:0000259" key="7">
    <source>
        <dbReference type="SMART" id="SM00062"/>
    </source>
</evidence>
<dbReference type="EMBL" id="CP002536">
    <property type="protein sequence ID" value="ADY27133.1"/>
    <property type="molecule type" value="Genomic_DNA"/>
</dbReference>
<dbReference type="KEGG" id="dpt:Deipr_2002"/>
<dbReference type="SMART" id="SM00062">
    <property type="entry name" value="PBPb"/>
    <property type="match status" value="1"/>
</dbReference>
<reference evidence="10" key="1">
    <citation type="submission" date="2011-02" db="EMBL/GenBank/DDBJ databases">
        <title>The complete sequence of chromosome of Deinococcus proteolyticus DSM 20540.</title>
        <authorList>
            <consortium name="US DOE Joint Genome Institute (JGI-PGF)"/>
            <person name="Lucas S."/>
            <person name="Copeland A."/>
            <person name="Lapidus A."/>
            <person name="Bruce D."/>
            <person name="Goodwin L."/>
            <person name="Pitluck S."/>
            <person name="Kyrpides N."/>
            <person name="Mavromatis K."/>
            <person name="Pagani I."/>
            <person name="Ivanova N."/>
            <person name="Ovchinnikova G."/>
            <person name="Zeytun A."/>
            <person name="Detter J.C."/>
            <person name="Han C."/>
            <person name="Land M."/>
            <person name="Hauser L."/>
            <person name="Markowitz V."/>
            <person name="Cheng J.-F."/>
            <person name="Hugenholtz P."/>
            <person name="Woyke T."/>
            <person name="Wu D."/>
            <person name="Pukall R."/>
            <person name="Steenblock K."/>
            <person name="Brambilla E."/>
            <person name="Klenk H.-P."/>
            <person name="Eisen J.A."/>
        </authorList>
    </citation>
    <scope>NUCLEOTIDE SEQUENCE [LARGE SCALE GENOMIC DNA]</scope>
    <source>
        <strain evidence="10">ATCC 35074 / DSM 20540 / JCM 6276 / NBRC 101906 / NCIMB 13154 / VKM Ac-1939 / CCM 2703 / MRP</strain>
    </source>
</reference>
<protein>
    <submittedName>
        <fullName evidence="9">ABC-type transporter, periplasmic subunit family 3</fullName>
    </submittedName>
</protein>
<proteinExistence type="inferred from homology"/>
<gene>
    <name evidence="9" type="ordered locus">Deipr_2002</name>
</gene>
<dbReference type="eggNOG" id="COG0834">
    <property type="taxonomic scope" value="Bacteria"/>
</dbReference>
<dbReference type="SMART" id="SM00079">
    <property type="entry name" value="PBPe"/>
    <property type="match status" value="1"/>
</dbReference>
<sequence>MNMKAFFPMLLLGSLTLSACNAPKEETKTTTTTTASAGQTETAAAPASGGACMERIRKDGLRVITSPDYPPYESTNEQNEIVGFDVDMVNALAQEIGVEAKFTGQGFDGLIPSLISGRADLIAAGLTMTEERAKSVAFSDPYEETKNVIVVSAKDTAIKDAATLNGKTVGVQLGTVQADVAEKIAGADVRTFNLFSEALAALKSGQIDSMIVDAPAGQNYVKANSDIKLAGEMDGGNKALATQLECTDLVAELNAALATLQQNGELDKLRAKWFSDQAQ</sequence>
<evidence type="ECO:0000256" key="5">
    <source>
        <dbReference type="SAM" id="MobiDB-lite"/>
    </source>
</evidence>
<dbReference type="STRING" id="693977.Deipr_2002"/>
<keyword evidence="3 6" id="KW-0732">Signal</keyword>
<dbReference type="Gene3D" id="3.40.190.10">
    <property type="entry name" value="Periplasmic binding protein-like II"/>
    <property type="match status" value="2"/>
</dbReference>
<dbReference type="InterPro" id="IPR001638">
    <property type="entry name" value="Solute-binding_3/MltF_N"/>
</dbReference>
<comment type="similarity">
    <text evidence="2 4">Belongs to the bacterial solute-binding protein 3 family.</text>
</comment>
<evidence type="ECO:0000313" key="9">
    <source>
        <dbReference type="EMBL" id="ADY27133.1"/>
    </source>
</evidence>
<evidence type="ECO:0000256" key="3">
    <source>
        <dbReference type="ARBA" id="ARBA00022729"/>
    </source>
</evidence>
<feature type="domain" description="Solute-binding protein family 3/N-terminal" evidence="7">
    <location>
        <begin position="60"/>
        <end position="276"/>
    </location>
</feature>
<feature type="region of interest" description="Disordered" evidence="5">
    <location>
        <begin position="26"/>
        <end position="49"/>
    </location>
</feature>
<dbReference type="GO" id="GO:0030313">
    <property type="term" value="C:cell envelope"/>
    <property type="evidence" value="ECO:0007669"/>
    <property type="project" value="UniProtKB-SubCell"/>
</dbReference>
<feature type="compositionally biased region" description="Low complexity" evidence="5">
    <location>
        <begin position="29"/>
        <end position="48"/>
    </location>
</feature>